<evidence type="ECO:0000256" key="5">
    <source>
        <dbReference type="SAM" id="MobiDB-lite"/>
    </source>
</evidence>
<feature type="domain" description="PHD-type" evidence="6">
    <location>
        <begin position="102"/>
        <end position="156"/>
    </location>
</feature>
<dbReference type="PANTHER" id="PTHR12360:SF12">
    <property type="entry name" value="TRANSCRIPTIONAL REPRESSOR NF-X1"/>
    <property type="match status" value="1"/>
</dbReference>
<dbReference type="InterPro" id="IPR001841">
    <property type="entry name" value="Znf_RING"/>
</dbReference>
<proteinExistence type="predicted"/>
<dbReference type="InterPro" id="IPR013083">
    <property type="entry name" value="Znf_RING/FYVE/PHD"/>
</dbReference>
<dbReference type="GO" id="GO:0005634">
    <property type="term" value="C:nucleus"/>
    <property type="evidence" value="ECO:0007669"/>
    <property type="project" value="TreeGrafter"/>
</dbReference>
<dbReference type="SUPFAM" id="SSF57850">
    <property type="entry name" value="RING/U-box"/>
    <property type="match status" value="1"/>
</dbReference>
<gene>
    <name evidence="8" type="primary">nfx1</name>
    <name evidence="8" type="ORF">g.39318</name>
</gene>
<dbReference type="PANTHER" id="PTHR12360">
    <property type="entry name" value="NUCLEAR TRANSCRIPTION FACTOR, X-BOX BINDING 1 NFX1"/>
    <property type="match status" value="1"/>
</dbReference>
<dbReference type="AlphaFoldDB" id="A0A146KL99"/>
<dbReference type="InterPro" id="IPR019787">
    <property type="entry name" value="Znf_PHD-finger"/>
</dbReference>
<dbReference type="PROSITE" id="PS50089">
    <property type="entry name" value="ZF_RING_2"/>
    <property type="match status" value="1"/>
</dbReference>
<feature type="compositionally biased region" description="Low complexity" evidence="5">
    <location>
        <begin position="58"/>
        <end position="70"/>
    </location>
</feature>
<dbReference type="GO" id="GO:0000977">
    <property type="term" value="F:RNA polymerase II transcription regulatory region sequence-specific DNA binding"/>
    <property type="evidence" value="ECO:0007669"/>
    <property type="project" value="TreeGrafter"/>
</dbReference>
<evidence type="ECO:0000313" key="8">
    <source>
        <dbReference type="EMBL" id="JAP96898.1"/>
    </source>
</evidence>
<evidence type="ECO:0000259" key="6">
    <source>
        <dbReference type="PROSITE" id="PS50016"/>
    </source>
</evidence>
<dbReference type="Gene3D" id="3.30.40.10">
    <property type="entry name" value="Zinc/RING finger domain, C3HC4 (zinc finger)"/>
    <property type="match status" value="1"/>
</dbReference>
<dbReference type="EMBL" id="GDHC01021730">
    <property type="protein sequence ID" value="JAP96898.1"/>
    <property type="molecule type" value="Transcribed_RNA"/>
</dbReference>
<evidence type="ECO:0000256" key="2">
    <source>
        <dbReference type="ARBA" id="ARBA00022771"/>
    </source>
</evidence>
<feature type="domain" description="RING-type" evidence="7">
    <location>
        <begin position="105"/>
        <end position="154"/>
    </location>
</feature>
<dbReference type="GO" id="GO:0008270">
    <property type="term" value="F:zinc ion binding"/>
    <property type="evidence" value="ECO:0007669"/>
    <property type="project" value="UniProtKB-KW"/>
</dbReference>
<dbReference type="GO" id="GO:0000981">
    <property type="term" value="F:DNA-binding transcription factor activity, RNA polymerase II-specific"/>
    <property type="evidence" value="ECO:0007669"/>
    <property type="project" value="TreeGrafter"/>
</dbReference>
<reference evidence="8" key="1">
    <citation type="journal article" date="2016" name="Gigascience">
        <title>De novo construction of an expanded transcriptome assembly for the western tarnished plant bug, Lygus hesperus.</title>
        <authorList>
            <person name="Tassone E.E."/>
            <person name="Geib S.M."/>
            <person name="Hall B."/>
            <person name="Fabrick J.A."/>
            <person name="Brent C.S."/>
            <person name="Hull J.J."/>
        </authorList>
    </citation>
    <scope>NUCLEOTIDE SEQUENCE</scope>
</reference>
<keyword evidence="3" id="KW-0862">Zinc</keyword>
<evidence type="ECO:0000256" key="4">
    <source>
        <dbReference type="PROSITE-ProRule" id="PRU00175"/>
    </source>
</evidence>
<keyword evidence="2 4" id="KW-0863">Zinc-finger</keyword>
<evidence type="ECO:0000256" key="1">
    <source>
        <dbReference type="ARBA" id="ARBA00022723"/>
    </source>
</evidence>
<feature type="region of interest" description="Disordered" evidence="5">
    <location>
        <begin position="45"/>
        <end position="78"/>
    </location>
</feature>
<sequence>MFAAVLLRFGLAAAIGVVAGLFVYHQYNEQQERAHSYERGHGREWRSSDYREPHDSWSGPSTSRARSNSSVRRRRKEGAGDADRDEWCSQKMTLTNELCAGVAECSICVELIDAQEQVYPCKKCFNIFHLPCIRKWADQCISNNGTHWTCPNCKYQTTQTPRPSCLCGQTAKPISSPGRTPHCCSKNCSRCNKPCHPGACD</sequence>
<evidence type="ECO:0000259" key="7">
    <source>
        <dbReference type="PROSITE" id="PS50089"/>
    </source>
</evidence>
<feature type="compositionally biased region" description="Basic and acidic residues" evidence="5">
    <location>
        <begin position="45"/>
        <end position="55"/>
    </location>
</feature>
<dbReference type="PROSITE" id="PS50016">
    <property type="entry name" value="ZF_PHD_2"/>
    <property type="match status" value="1"/>
</dbReference>
<keyword evidence="1" id="KW-0479">Metal-binding</keyword>
<evidence type="ECO:0000256" key="3">
    <source>
        <dbReference type="ARBA" id="ARBA00022833"/>
    </source>
</evidence>
<organism evidence="8">
    <name type="scientific">Lygus hesperus</name>
    <name type="common">Western plant bug</name>
    <dbReference type="NCBI Taxonomy" id="30085"/>
    <lineage>
        <taxon>Eukaryota</taxon>
        <taxon>Metazoa</taxon>
        <taxon>Ecdysozoa</taxon>
        <taxon>Arthropoda</taxon>
        <taxon>Hexapoda</taxon>
        <taxon>Insecta</taxon>
        <taxon>Pterygota</taxon>
        <taxon>Neoptera</taxon>
        <taxon>Paraneoptera</taxon>
        <taxon>Hemiptera</taxon>
        <taxon>Heteroptera</taxon>
        <taxon>Panheteroptera</taxon>
        <taxon>Cimicomorpha</taxon>
        <taxon>Miridae</taxon>
        <taxon>Mirini</taxon>
        <taxon>Lygus</taxon>
    </lineage>
</organism>
<dbReference type="InterPro" id="IPR034078">
    <property type="entry name" value="NFX1_fam"/>
</dbReference>
<protein>
    <submittedName>
        <fullName evidence="8">Transcriptional repressor NF-X1</fullName>
    </submittedName>
</protein>
<name>A0A146KL99_LYGHE</name>
<accession>A0A146KL99</accession>